<keyword evidence="4" id="KW-1185">Reference proteome</keyword>
<feature type="region of interest" description="Disordered" evidence="1">
    <location>
        <begin position="91"/>
        <end position="113"/>
    </location>
</feature>
<feature type="region of interest" description="Disordered" evidence="1">
    <location>
        <begin position="1"/>
        <end position="59"/>
    </location>
</feature>
<feature type="compositionally biased region" description="Low complexity" evidence="1">
    <location>
        <begin position="91"/>
        <end position="111"/>
    </location>
</feature>
<dbReference type="Proteomes" id="UP000466785">
    <property type="component" value="Plasmid pJCM12603"/>
</dbReference>
<keyword evidence="2" id="KW-1133">Transmembrane helix</keyword>
<protein>
    <submittedName>
        <fullName evidence="3">Uncharacterized protein</fullName>
    </submittedName>
</protein>
<feature type="compositionally biased region" description="Pro residues" evidence="1">
    <location>
        <begin position="29"/>
        <end position="59"/>
    </location>
</feature>
<dbReference type="KEGG" id="mpof:MPOR_56190"/>
<evidence type="ECO:0000256" key="1">
    <source>
        <dbReference type="SAM" id="MobiDB-lite"/>
    </source>
</evidence>
<dbReference type="EMBL" id="AP022571">
    <property type="protein sequence ID" value="BBX54593.1"/>
    <property type="molecule type" value="Genomic_DNA"/>
</dbReference>
<keyword evidence="3" id="KW-0614">Plasmid</keyword>
<evidence type="ECO:0000313" key="4">
    <source>
        <dbReference type="Proteomes" id="UP000466785"/>
    </source>
</evidence>
<evidence type="ECO:0000313" key="3">
    <source>
        <dbReference type="EMBL" id="BBX54593.1"/>
    </source>
</evidence>
<evidence type="ECO:0000256" key="2">
    <source>
        <dbReference type="SAM" id="Phobius"/>
    </source>
</evidence>
<accession>A0A6N4VK56</accession>
<reference evidence="3 4" key="1">
    <citation type="journal article" date="2019" name="Emerg. Microbes Infect.">
        <title>Comprehensive subspecies identification of 175 nontuberculous mycobacteria species based on 7547 genomic profiles.</title>
        <authorList>
            <person name="Matsumoto Y."/>
            <person name="Kinjo T."/>
            <person name="Motooka D."/>
            <person name="Nabeya D."/>
            <person name="Jung N."/>
            <person name="Uechi K."/>
            <person name="Horii T."/>
            <person name="Iida T."/>
            <person name="Fujita J."/>
            <person name="Nakamura S."/>
        </authorList>
    </citation>
    <scope>NUCLEOTIDE SEQUENCE [LARGE SCALE GENOMIC DNA]</scope>
    <source>
        <strain evidence="3 4">JCM 12603</strain>
        <plasmid evidence="4">pjcm12603 dna</plasmid>
    </source>
</reference>
<name>A0A6N4VK56_9MYCO</name>
<geneLocation type="plasmid" evidence="4">
    <name>pjcm12603 dna</name>
</geneLocation>
<gene>
    <name evidence="3" type="ORF">MPOR_56190</name>
</gene>
<keyword evidence="2" id="KW-0472">Membrane</keyword>
<sequence length="232" mass="24009">MAVPDPTGAVYPGGMTAGGKTQAYVQPPNGGPYGPPPGPGPSGYGPPAPPPELQRPPRPGRLRTALAAAGIILAVVLAASALVVALTTRSSSSNTAAPSAGNPAASSNPASTEQADRALCTAIAPLMVEQNKVSNDWFRLGEPGSTARDAGLPKFIDDTENWVGRAEAVLAEHPGVQPRLERTMNRYVDDLWLFVNNIAPGPSEDYDKAAWIDSMIAYGGPQTICDDLGAGW</sequence>
<keyword evidence="2" id="KW-0812">Transmembrane</keyword>
<organism evidence="3 4">
    <name type="scientific">Mycolicibacterium poriferae</name>
    <dbReference type="NCBI Taxonomy" id="39694"/>
    <lineage>
        <taxon>Bacteria</taxon>
        <taxon>Bacillati</taxon>
        <taxon>Actinomycetota</taxon>
        <taxon>Actinomycetes</taxon>
        <taxon>Mycobacteriales</taxon>
        <taxon>Mycobacteriaceae</taxon>
        <taxon>Mycolicibacterium</taxon>
    </lineage>
</organism>
<dbReference type="AlphaFoldDB" id="A0A6N4VK56"/>
<feature type="transmembrane region" description="Helical" evidence="2">
    <location>
        <begin position="65"/>
        <end position="86"/>
    </location>
</feature>
<proteinExistence type="predicted"/>